<keyword evidence="1" id="KW-0812">Transmembrane</keyword>
<dbReference type="Proteomes" id="UP000777438">
    <property type="component" value="Unassembled WGS sequence"/>
</dbReference>
<reference evidence="2 3" key="1">
    <citation type="journal article" date="2021" name="Nat. Commun.">
        <title>Genetic determinants of endophytism in the Arabidopsis root mycobiome.</title>
        <authorList>
            <person name="Mesny F."/>
            <person name="Miyauchi S."/>
            <person name="Thiergart T."/>
            <person name="Pickel B."/>
            <person name="Atanasova L."/>
            <person name="Karlsson M."/>
            <person name="Huettel B."/>
            <person name="Barry K.W."/>
            <person name="Haridas S."/>
            <person name="Chen C."/>
            <person name="Bauer D."/>
            <person name="Andreopoulos W."/>
            <person name="Pangilinan J."/>
            <person name="LaButti K."/>
            <person name="Riley R."/>
            <person name="Lipzen A."/>
            <person name="Clum A."/>
            <person name="Drula E."/>
            <person name="Henrissat B."/>
            <person name="Kohler A."/>
            <person name="Grigoriev I.V."/>
            <person name="Martin F.M."/>
            <person name="Hacquard S."/>
        </authorList>
    </citation>
    <scope>NUCLEOTIDE SEQUENCE [LARGE SCALE GENOMIC DNA]</scope>
    <source>
        <strain evidence="2 3">MPI-CAGE-CH-0241</strain>
    </source>
</reference>
<proteinExistence type="predicted"/>
<gene>
    <name evidence="2" type="ORF">B0T10DRAFT_273048</name>
</gene>
<comment type="caution">
    <text evidence="2">The sequence shown here is derived from an EMBL/GenBank/DDBJ whole genome shotgun (WGS) entry which is preliminary data.</text>
</comment>
<organism evidence="2 3">
    <name type="scientific">Thelonectria olida</name>
    <dbReference type="NCBI Taxonomy" id="1576542"/>
    <lineage>
        <taxon>Eukaryota</taxon>
        <taxon>Fungi</taxon>
        <taxon>Dikarya</taxon>
        <taxon>Ascomycota</taxon>
        <taxon>Pezizomycotina</taxon>
        <taxon>Sordariomycetes</taxon>
        <taxon>Hypocreomycetidae</taxon>
        <taxon>Hypocreales</taxon>
        <taxon>Nectriaceae</taxon>
        <taxon>Thelonectria</taxon>
    </lineage>
</organism>
<evidence type="ECO:0000313" key="3">
    <source>
        <dbReference type="Proteomes" id="UP000777438"/>
    </source>
</evidence>
<evidence type="ECO:0000313" key="2">
    <source>
        <dbReference type="EMBL" id="KAH6893428.1"/>
    </source>
</evidence>
<dbReference type="EMBL" id="JAGPYM010000006">
    <property type="protein sequence ID" value="KAH6893428.1"/>
    <property type="molecule type" value="Genomic_DNA"/>
</dbReference>
<protein>
    <submittedName>
        <fullName evidence="2">Uncharacterized protein</fullName>
    </submittedName>
</protein>
<keyword evidence="3" id="KW-1185">Reference proteome</keyword>
<name>A0A9P9APK6_9HYPO</name>
<dbReference type="AlphaFoldDB" id="A0A9P9APK6"/>
<accession>A0A9P9APK6</accession>
<feature type="transmembrane region" description="Helical" evidence="1">
    <location>
        <begin position="76"/>
        <end position="92"/>
    </location>
</feature>
<sequence>MAPYSAATTRLLMRGDGVWNTLSAESSLSLFNGVGVGVGLWWWTRTRTCSPCGWRSPLQGSVTSNDSADATANPSPLIHLSFILFYFILFLGPPSSRSFYTIIPLIPCPLLD</sequence>
<evidence type="ECO:0000256" key="1">
    <source>
        <dbReference type="SAM" id="Phobius"/>
    </source>
</evidence>
<keyword evidence="1" id="KW-0472">Membrane</keyword>
<keyword evidence="1" id="KW-1133">Transmembrane helix</keyword>